<dbReference type="Pfam" id="PF04480">
    <property type="entry name" value="DUF559"/>
    <property type="match status" value="1"/>
</dbReference>
<evidence type="ECO:0000313" key="3">
    <source>
        <dbReference type="Proteomes" id="UP000655940"/>
    </source>
</evidence>
<protein>
    <submittedName>
        <fullName evidence="2">DUF559 domain-containing protein</fullName>
    </submittedName>
</protein>
<organism evidence="2 3">
    <name type="scientific">Acinetobacter baumannii</name>
    <dbReference type="NCBI Taxonomy" id="470"/>
    <lineage>
        <taxon>Bacteria</taxon>
        <taxon>Pseudomonadati</taxon>
        <taxon>Pseudomonadota</taxon>
        <taxon>Gammaproteobacteria</taxon>
        <taxon>Moraxellales</taxon>
        <taxon>Moraxellaceae</taxon>
        <taxon>Acinetobacter</taxon>
        <taxon>Acinetobacter calcoaceticus/baumannii complex</taxon>
    </lineage>
</organism>
<sequence length="140" mass="15872">MSSMSLAEYRELFPVKTKKRRSVKQGTRQLSEGETVLATHLRACKISFEQEYKFHSKRKWRADFLINGTKILVEVEGGIWMAGGGRHTRGKGYIGDMEKYNSAAMMGFTVLRFSTEQVKSGLAVQQIEKMVGGMNDTNDR</sequence>
<dbReference type="RefSeq" id="WP_190596338.1">
    <property type="nucleotide sequence ID" value="NZ_JACXKJ010000007.1"/>
</dbReference>
<gene>
    <name evidence="2" type="ORF">IHV20_09535</name>
</gene>
<comment type="caution">
    <text evidence="2">The sequence shown here is derived from an EMBL/GenBank/DDBJ whole genome shotgun (WGS) entry which is preliminary data.</text>
</comment>
<dbReference type="Gene3D" id="3.40.960.10">
    <property type="entry name" value="VSR Endonuclease"/>
    <property type="match status" value="1"/>
</dbReference>
<dbReference type="AlphaFoldDB" id="A0AAP1QXA8"/>
<dbReference type="Proteomes" id="UP000655940">
    <property type="component" value="Unassembled WGS sequence"/>
</dbReference>
<dbReference type="InterPro" id="IPR007569">
    <property type="entry name" value="DUF559"/>
</dbReference>
<accession>A0AAP1QXA8</accession>
<feature type="domain" description="DUF559" evidence="1">
    <location>
        <begin position="25"/>
        <end position="120"/>
    </location>
</feature>
<name>A0AAP1QXA8_ACIBA</name>
<evidence type="ECO:0000259" key="1">
    <source>
        <dbReference type="Pfam" id="PF04480"/>
    </source>
</evidence>
<dbReference type="EMBL" id="JACZEI010000007">
    <property type="protein sequence ID" value="MBE0330390.1"/>
    <property type="molecule type" value="Genomic_DNA"/>
</dbReference>
<proteinExistence type="predicted"/>
<reference evidence="2" key="1">
    <citation type="submission" date="2020-09" db="EMBL/GenBank/DDBJ databases">
        <title>Distribution of Beta-Lactamase Producing Gram-Negative Bacterial Isolates in Isabela River of Santo Domingo, Dominican Republic.</title>
        <authorList>
            <person name="Calderon V."/>
            <person name="Bonnelly R."/>
            <person name="Del Rosario C."/>
            <person name="Duarte A."/>
            <person name="Barauna R."/>
            <person name="Juca Ramos R.T."/>
            <person name="Perdomo O.P."/>
            <person name="Rodriguez De Francisco L.E."/>
            <person name="Franco De Los Santos E.F."/>
        </authorList>
    </citation>
    <scope>NUCLEOTIDE SEQUENCE</scope>
    <source>
        <strain evidence="2">INTEC_BI15</strain>
    </source>
</reference>
<evidence type="ECO:0000313" key="2">
    <source>
        <dbReference type="EMBL" id="MBE0330390.1"/>
    </source>
</evidence>